<dbReference type="BioCyc" id="JESP1508404:G14D9-13024-MONOMER"/>
<protein>
    <recommendedName>
        <fullName evidence="1">N-acetyltransferase domain-containing protein</fullName>
    </recommendedName>
</protein>
<dbReference type="KEGG" id="jeo:JMA_37400"/>
<dbReference type="PROSITE" id="PS51186">
    <property type="entry name" value="GNAT"/>
    <property type="match status" value="1"/>
</dbReference>
<dbReference type="EMBL" id="CP009417">
    <property type="protein sequence ID" value="AJD93058.1"/>
    <property type="molecule type" value="Genomic_DNA"/>
</dbReference>
<evidence type="ECO:0000259" key="1">
    <source>
        <dbReference type="PROSITE" id="PS51186"/>
    </source>
</evidence>
<dbReference type="InterPro" id="IPR000182">
    <property type="entry name" value="GNAT_dom"/>
</dbReference>
<accession>A0A0B5AWV0</accession>
<geneLocation type="plasmid" evidence="3"/>
<organism evidence="2 3">
    <name type="scientific">Jeotgalibacillus malaysiensis</name>
    <dbReference type="NCBI Taxonomy" id="1508404"/>
    <lineage>
        <taxon>Bacteria</taxon>
        <taxon>Bacillati</taxon>
        <taxon>Bacillota</taxon>
        <taxon>Bacilli</taxon>
        <taxon>Bacillales</taxon>
        <taxon>Caryophanaceae</taxon>
        <taxon>Jeotgalibacillus</taxon>
    </lineage>
</organism>
<dbReference type="HOGENOM" id="CLU_1862494_0_0_9"/>
<proteinExistence type="predicted"/>
<keyword evidence="2" id="KW-0614">Plasmid</keyword>
<reference evidence="2 3" key="1">
    <citation type="submission" date="2014-08" db="EMBL/GenBank/DDBJ databases">
        <title>Complete genome of a marine bacteria Jeotgalibacillus malaysiensis.</title>
        <authorList>
            <person name="Yaakop A.S."/>
            <person name="Chan K.-G."/>
            <person name="Goh K.M."/>
        </authorList>
    </citation>
    <scope>NUCLEOTIDE SEQUENCE [LARGE SCALE GENOMIC DNA]</scope>
    <source>
        <strain evidence="2 3">D5</strain>
        <plasmid evidence="3">Plasmid</plasmid>
    </source>
</reference>
<dbReference type="GO" id="GO:0016747">
    <property type="term" value="F:acyltransferase activity, transferring groups other than amino-acyl groups"/>
    <property type="evidence" value="ECO:0007669"/>
    <property type="project" value="InterPro"/>
</dbReference>
<evidence type="ECO:0000313" key="2">
    <source>
        <dbReference type="EMBL" id="AJD93058.1"/>
    </source>
</evidence>
<evidence type="ECO:0000313" key="3">
    <source>
        <dbReference type="Proteomes" id="UP000031449"/>
    </source>
</evidence>
<dbReference type="Proteomes" id="UP000031449">
    <property type="component" value="Plasmid unnamed"/>
</dbReference>
<name>A0A0B5AWV0_9BACL</name>
<dbReference type="SUPFAM" id="SSF55729">
    <property type="entry name" value="Acyl-CoA N-acyltransferases (Nat)"/>
    <property type="match status" value="1"/>
</dbReference>
<sequence length="137" mass="16080">MKNTRFIGIDERERYRTDKMDDSHDWLGLVVEDELVGFVEFHDDGDNELFIDMIKVEPIHQKKGYSILLLNELKSLYPGTLAFTGESTPKAVPYWTAKDVLFEPMSFKEFDEEKDMEGVVFPFALPISTEYRPYWTK</sequence>
<dbReference type="Pfam" id="PF00583">
    <property type="entry name" value="Acetyltransf_1"/>
    <property type="match status" value="1"/>
</dbReference>
<dbReference type="OrthoDB" id="2398454at2"/>
<dbReference type="CDD" id="cd04301">
    <property type="entry name" value="NAT_SF"/>
    <property type="match status" value="1"/>
</dbReference>
<dbReference type="InterPro" id="IPR016181">
    <property type="entry name" value="Acyl_CoA_acyltransferase"/>
</dbReference>
<keyword evidence="3" id="KW-1185">Reference proteome</keyword>
<feature type="domain" description="N-acetyltransferase" evidence="1">
    <location>
        <begin position="1"/>
        <end position="128"/>
    </location>
</feature>
<gene>
    <name evidence="2" type="ORF">JMA_37400</name>
</gene>
<dbReference type="AlphaFoldDB" id="A0A0B5AWV0"/>
<dbReference type="Gene3D" id="3.40.630.30">
    <property type="match status" value="1"/>
</dbReference>